<feature type="compositionally biased region" description="Basic residues" evidence="26">
    <location>
        <begin position="425"/>
        <end position="434"/>
    </location>
</feature>
<feature type="compositionally biased region" description="Basic and acidic residues" evidence="26">
    <location>
        <begin position="61"/>
        <end position="77"/>
    </location>
</feature>
<dbReference type="EnsemblMetazoa" id="AQUA002070-RA">
    <property type="protein sequence ID" value="AQUA002070-PA"/>
    <property type="gene ID" value="AQUA002070"/>
</dbReference>
<reference evidence="30" key="1">
    <citation type="submission" date="2020-05" db="UniProtKB">
        <authorList>
            <consortium name="EnsemblMetazoa"/>
        </authorList>
    </citation>
    <scope>IDENTIFICATION</scope>
    <source>
        <strain evidence="30">SANGQUA</strain>
    </source>
</reference>
<keyword evidence="12 27" id="KW-0812">Transmembrane</keyword>
<dbReference type="FunFam" id="2.40.10.10:FF:000036">
    <property type="entry name" value="Trypsin beta"/>
    <property type="match status" value="1"/>
</dbReference>
<protein>
    <recommendedName>
        <fullName evidence="24">Apyrase</fullName>
        <ecNumber evidence="6">3.6.1.5</ecNumber>
    </recommendedName>
    <alternativeName>
        <fullName evidence="7">DnaJ homolog subfamily C member 22</fullName>
    </alternativeName>
</protein>
<evidence type="ECO:0000256" key="25">
    <source>
        <dbReference type="RuleBase" id="RU363034"/>
    </source>
</evidence>
<dbReference type="Pfam" id="PF05154">
    <property type="entry name" value="TM2"/>
    <property type="match status" value="1"/>
</dbReference>
<evidence type="ECO:0000256" key="21">
    <source>
        <dbReference type="ARBA" id="ARBA00023180"/>
    </source>
</evidence>
<dbReference type="VEuPathDB" id="VectorBase:AQUA017897"/>
<dbReference type="PROSITE" id="PS50076">
    <property type="entry name" value="DNAJ_2"/>
    <property type="match status" value="1"/>
</dbReference>
<feature type="domain" description="Peptidase S1" evidence="29">
    <location>
        <begin position="1576"/>
        <end position="1774"/>
    </location>
</feature>
<dbReference type="CDD" id="cd00190">
    <property type="entry name" value="Tryp_SPc"/>
    <property type="match status" value="2"/>
</dbReference>
<keyword evidence="18 27" id="KW-1133">Transmembrane helix</keyword>
<dbReference type="SUPFAM" id="SSF56300">
    <property type="entry name" value="Metallo-dependent phosphatases"/>
    <property type="match status" value="2"/>
</dbReference>
<feature type="transmembrane region" description="Helical" evidence="27">
    <location>
        <begin position="250"/>
        <end position="268"/>
    </location>
</feature>
<dbReference type="Proteomes" id="UP000076407">
    <property type="component" value="Unassembled WGS sequence"/>
</dbReference>
<feature type="transmembrane region" description="Helical" evidence="27">
    <location>
        <begin position="226"/>
        <end position="244"/>
    </location>
</feature>
<dbReference type="VEuPathDB" id="VectorBase:AQUA017899"/>
<evidence type="ECO:0000256" key="17">
    <source>
        <dbReference type="ARBA" id="ARBA00022825"/>
    </source>
</evidence>
<evidence type="ECO:0000256" key="6">
    <source>
        <dbReference type="ARBA" id="ARBA00012148"/>
    </source>
</evidence>
<dbReference type="GO" id="GO:0008253">
    <property type="term" value="F:5'-nucleotidase activity"/>
    <property type="evidence" value="ECO:0007669"/>
    <property type="project" value="TreeGrafter"/>
</dbReference>
<keyword evidence="13" id="KW-0479">Metal-binding</keyword>
<dbReference type="FunFam" id="2.40.10.10:FF:000073">
    <property type="entry name" value="Trypsin alpha"/>
    <property type="match status" value="1"/>
</dbReference>
<evidence type="ECO:0000256" key="10">
    <source>
        <dbReference type="ARBA" id="ARBA00022656"/>
    </source>
</evidence>
<dbReference type="Gene3D" id="2.40.10.10">
    <property type="entry name" value="Trypsin-like serine proteases"/>
    <property type="match status" value="4"/>
</dbReference>
<dbReference type="InterPro" id="IPR007829">
    <property type="entry name" value="TM2"/>
</dbReference>
<feature type="region of interest" description="Disordered" evidence="26">
    <location>
        <begin position="423"/>
        <end position="442"/>
    </location>
</feature>
<dbReference type="PROSITE" id="PS00785">
    <property type="entry name" value="5_NUCLEOTIDASE_1"/>
    <property type="match status" value="1"/>
</dbReference>
<evidence type="ECO:0000256" key="22">
    <source>
        <dbReference type="ARBA" id="ARBA00023240"/>
    </source>
</evidence>
<evidence type="ECO:0000256" key="7">
    <source>
        <dbReference type="ARBA" id="ARBA00020945"/>
    </source>
</evidence>
<dbReference type="InterPro" id="IPR004843">
    <property type="entry name" value="Calcineurin-like_PHP"/>
</dbReference>
<dbReference type="PROSITE" id="PS00135">
    <property type="entry name" value="TRYPSIN_SER"/>
    <property type="match status" value="1"/>
</dbReference>
<evidence type="ECO:0000256" key="2">
    <source>
        <dbReference type="ARBA" id="ARBA00002080"/>
    </source>
</evidence>
<proteinExistence type="inferred from homology"/>
<evidence type="ECO:0000256" key="1">
    <source>
        <dbReference type="ARBA" id="ARBA00001968"/>
    </source>
</evidence>
<evidence type="ECO:0000256" key="23">
    <source>
        <dbReference type="ARBA" id="ARBA00024195"/>
    </source>
</evidence>
<keyword evidence="19 27" id="KW-0472">Membrane</keyword>
<evidence type="ECO:0000256" key="20">
    <source>
        <dbReference type="ARBA" id="ARBA00023157"/>
    </source>
</evidence>
<evidence type="ECO:0000256" key="13">
    <source>
        <dbReference type="ARBA" id="ARBA00022723"/>
    </source>
</evidence>
<dbReference type="InterPro" id="IPR008334">
    <property type="entry name" value="5'-Nucleotdase_C"/>
</dbReference>
<keyword evidence="16 25" id="KW-0378">Hydrolase</keyword>
<evidence type="ECO:0000313" key="31">
    <source>
        <dbReference type="Proteomes" id="UP000076407"/>
    </source>
</evidence>
<keyword evidence="10" id="KW-0800">Toxin</keyword>
<keyword evidence="8" id="KW-1201">Platelet aggregation inhibiting toxin</keyword>
<dbReference type="SUPFAM" id="SSF55816">
    <property type="entry name" value="5'-nucleotidase (syn. UDP-sugar hydrolase), C-terminal domain"/>
    <property type="match status" value="2"/>
</dbReference>
<keyword evidence="21" id="KW-0325">Glycoprotein</keyword>
<keyword evidence="9" id="KW-0964">Secreted</keyword>
<evidence type="ECO:0000256" key="16">
    <source>
        <dbReference type="ARBA" id="ARBA00022801"/>
    </source>
</evidence>
<sequence length="1997" mass="220330">MGEKLSPSPSAPAVDTSSPKHNAEAAAKEKPKKRRNSKEEKQVAAADASSPKHNAKGTDAASKEKPKQRRNSKEEKQSLAQPGQLANRKSILMAYALWLVGGVFGVHHFYLRQDRRAFVWWCTFGYAGIGWLADVLQIPSMVRDCNNDPRFVEEFNVKLRTNRKPPFSTGRFLLAIMIGYFWGQLISLAIPQTEFVGIDWGFLHWLIPFGVALGVWTVGNTGREKGVLWHCLVASYVSYLSRYFIMEEEYWFTIMSFCSALAFDNLSKEWNLEVPKKKRLVRRLAVLTTAAVIYLALWGCFLYFNGTITDSEGDEVPVHEALYNFLKSPWWTDLKQTLHDTYQFAKHHGWAEVWKQIVDSMDVDGEQNAYKVLGISATASQVEIKTLCRNLSKETHPDKVKDKSRLRAAEERFMEIQQACEALSKTRRKRRQRNKKSDELHSTRAEMAPRCVLKLLACLGTVALLPLVLSHRTDGSLLFPLSLVHINDIHAHWEEIDTASVTCDPKRDGAAEQCLGGYARTVTIVRQLLQERPNPVYLNIGDNFQGTLWYNIHRWNATAFFLNLLPADAVTVGNHEFDDGIAGVVPFLEAIQSPVLLVNVDNSKEPSFSKFRPSMVLERAGRKIGLIGVILRTTYNMADTGALVFEDEAETVRLEADRLAAEGVDIVVVLSHCGLDVDHIIAANAGPNVDIIVGGHSHSFLYSGQNDKIPMTPASEYPTVVNQPDGHRVLIVQASAYTKLVGDIVLYFDDQGIVQHWEGNPIYLSNDIVPDAEVLEAIAPWKVAIDAVGERTIGATAVDLLKPPCNFGECVLGNLIADSMVEAFVPMAEEGSWTYASIAAIAVGRIRQSLVPGDISFKHLIEVLPFENKLVCLELRGFQLVGLLEHGAELSWDEHRFNAKNLMHVSGLRVVYNVTNPIGHRVLSVEALCQDCSMPSYAPVEMFKMYRVVTVSYLAEGGDGFEIFPRYANLSRIRACTPVSRKITHGAHTQRARACSNFTMVRSWCFFPRFAVICLLASFSAIGAAGQQELFPLSIVHINDFHARFEEVNEASVTCDGAAGERCIGGYARTVTVVKRLLAERPNAIYLNAGDNFQGTLWYNIHRWNATSEFLNMLPADAMTIGNHEFDNGVEGVVPFLETIASPVLLVNVDNSLEPEFNRFNKSLVLERGGRRIGVIGVILSTTDTIANTGELMFEDEVETIRTEAEHLTALGCDIIVVLSHCGIDVDRSIAANVGPLVDIIVGGHSHSFLYTGDHPTIPMNPVSEYPTVVSQPNGHRVLIVQASAYTKLVGDIVLYFDEQGVIQRWEGNPIYLSNDIVPDPAVAQALIPWKVAVDEIGNRKIGSTGVDLQKATCGFGECNLGSLIADSMVAAFVPKAEPGQWTYAAVAVLAVGGIRVGLFRGDLAFKNLIEVLPFENALVCFDMRGDHLIELMEYSVAKSWDEDRFNGANMLQVSGLRVLFNVTNPVGERVLALDVLCHDCDVPKYEPVEPFRKYRVITNSFLAGGGDGFTMFERYGQRKVTGPVDIDAFESYVRDRSPVLQGLDGRITVLTYLKQIEIFISAHPTPDDVEGNDRVVGGTDAPPGAAPYQVSLQGLFGHSCGGAIIDRDWILTAAHCVQTSVKFTKVLVGTNLLNAGGQRYAVEKFYVHSRYNNPVFHNDIALVRLKSMIQYDDLVQPIAYSEREIPENATLTLTGWGRLSGTGAMPNKLQTIDLTYVPYEECKRLHGNSENVDIGHVCTLTKKGEGACNGIKYIPVLCKLPSMRSLGVIVLCSVLCLTAAHPKQDGNGRIVGGTDAAPGSAPYQVSLQGLFSHMCGGTIIDRQWVLTAAHCAILPPKLVQVLVGTNDLRSGGKRYGVERFFVHSRFNKPPFHNDIALVKLKTPLEFGEFVQAVEYSERQLPVNATVRATGWGKVSTSGSVPRMLQTINLRYVPYEECKRLLEDNPAVDLGHICTLTKEGEGVCNGDSGGPLVYEGKVVGVANFAVPCAQGFPDGFA</sequence>
<feature type="domain" description="J" evidence="28">
    <location>
        <begin position="368"/>
        <end position="437"/>
    </location>
</feature>
<keyword evidence="14" id="KW-0732">Signal</keyword>
<comment type="similarity">
    <text evidence="5">Belongs to the 5'-nucleotidase family.</text>
</comment>
<keyword evidence="20" id="KW-1015">Disulfide bond</keyword>
<dbReference type="CDD" id="cd06257">
    <property type="entry name" value="DnaJ"/>
    <property type="match status" value="1"/>
</dbReference>
<evidence type="ECO:0000256" key="4">
    <source>
        <dbReference type="ARBA" id="ARBA00004239"/>
    </source>
</evidence>
<comment type="function">
    <text evidence="2">May function as a co-chaperone.</text>
</comment>
<dbReference type="InterPro" id="IPR036907">
    <property type="entry name" value="5'-Nucleotdase_C_sf"/>
</dbReference>
<keyword evidence="22" id="KW-1199">Hemostasis impairing toxin</keyword>
<keyword evidence="31" id="KW-1185">Reference proteome</keyword>
<dbReference type="Pfam" id="PF00149">
    <property type="entry name" value="Metallophos"/>
    <property type="match status" value="2"/>
</dbReference>
<dbReference type="GO" id="GO:0000166">
    <property type="term" value="F:nucleotide binding"/>
    <property type="evidence" value="ECO:0007669"/>
    <property type="project" value="UniProtKB-KW"/>
</dbReference>
<evidence type="ECO:0000256" key="12">
    <source>
        <dbReference type="ARBA" id="ARBA00022692"/>
    </source>
</evidence>
<comment type="cofactor">
    <cofactor evidence="1">
        <name>a divalent metal cation</name>
        <dbReference type="ChEBI" id="CHEBI:60240"/>
    </cofactor>
</comment>
<evidence type="ECO:0000256" key="14">
    <source>
        <dbReference type="ARBA" id="ARBA00022729"/>
    </source>
</evidence>
<feature type="transmembrane region" description="Helical" evidence="27">
    <location>
        <begin position="172"/>
        <end position="190"/>
    </location>
</feature>
<keyword evidence="11 25" id="KW-0645">Protease</keyword>
<dbReference type="Pfam" id="PF02872">
    <property type="entry name" value="5_nucleotid_C"/>
    <property type="match status" value="2"/>
</dbReference>
<evidence type="ECO:0000313" key="30">
    <source>
        <dbReference type="EnsemblMetazoa" id="AQUA002070-PA"/>
    </source>
</evidence>
<dbReference type="SMART" id="SM00271">
    <property type="entry name" value="DnaJ"/>
    <property type="match status" value="1"/>
</dbReference>
<dbReference type="InterPro" id="IPR018114">
    <property type="entry name" value="TRYPSIN_HIS"/>
</dbReference>
<dbReference type="VEuPathDB" id="VectorBase:AQUA017901"/>
<feature type="transmembrane region" description="Helical" evidence="27">
    <location>
        <begin position="91"/>
        <end position="111"/>
    </location>
</feature>
<comment type="similarity">
    <text evidence="23">Belongs to the peptidase S1 family. CLIP subfamily.</text>
</comment>
<dbReference type="PANTHER" id="PTHR11575">
    <property type="entry name" value="5'-NUCLEOTIDASE-RELATED"/>
    <property type="match status" value="1"/>
</dbReference>
<keyword evidence="15" id="KW-0547">Nucleotide-binding</keyword>
<dbReference type="GO" id="GO:0006508">
    <property type="term" value="P:proteolysis"/>
    <property type="evidence" value="ECO:0007669"/>
    <property type="project" value="UniProtKB-KW"/>
</dbReference>
<keyword evidence="17 25" id="KW-0720">Serine protease</keyword>
<evidence type="ECO:0000256" key="8">
    <source>
        <dbReference type="ARBA" id="ARBA00022442"/>
    </source>
</evidence>
<dbReference type="Gene3D" id="1.10.287.110">
    <property type="entry name" value="DnaJ domain"/>
    <property type="match status" value="1"/>
</dbReference>
<evidence type="ECO:0000256" key="9">
    <source>
        <dbReference type="ARBA" id="ARBA00022525"/>
    </source>
</evidence>
<dbReference type="Gene3D" id="3.60.21.10">
    <property type="match status" value="2"/>
</dbReference>
<dbReference type="VEuPathDB" id="VectorBase:AQUA017900"/>
<accession>A0A182WX10</accession>
<evidence type="ECO:0000256" key="3">
    <source>
        <dbReference type="ARBA" id="ARBA00004141"/>
    </source>
</evidence>
<feature type="domain" description="Peptidase S1" evidence="29">
    <location>
        <begin position="1791"/>
        <end position="1997"/>
    </location>
</feature>
<name>A0A182WX10_ANOQN</name>
<dbReference type="InterPro" id="IPR006179">
    <property type="entry name" value="5_nucleotidase/apyrase"/>
</dbReference>
<evidence type="ECO:0000256" key="5">
    <source>
        <dbReference type="ARBA" id="ARBA00006654"/>
    </source>
</evidence>
<dbReference type="Pfam" id="PF00226">
    <property type="entry name" value="DnaJ"/>
    <property type="match status" value="1"/>
</dbReference>
<dbReference type="GO" id="GO:0046872">
    <property type="term" value="F:metal ion binding"/>
    <property type="evidence" value="ECO:0007669"/>
    <property type="project" value="UniProtKB-KW"/>
</dbReference>
<dbReference type="SUPFAM" id="SSF46565">
    <property type="entry name" value="Chaperone J-domain"/>
    <property type="match status" value="1"/>
</dbReference>
<dbReference type="InterPro" id="IPR033116">
    <property type="entry name" value="TRYPSIN_SER"/>
</dbReference>
<dbReference type="EC" id="3.6.1.5" evidence="6"/>
<dbReference type="FunFam" id="3.90.780.10:FF:000001">
    <property type="entry name" value="NT5E isoform 3"/>
    <property type="match status" value="2"/>
</dbReference>
<evidence type="ECO:0000256" key="24">
    <source>
        <dbReference type="ARBA" id="ARBA00074431"/>
    </source>
</evidence>
<dbReference type="InterPro" id="IPR001623">
    <property type="entry name" value="DnaJ_domain"/>
</dbReference>
<dbReference type="FunFam" id="3.60.21.10:FF:000020">
    <property type="entry name" value="NT5E isoform 4"/>
    <property type="match status" value="2"/>
</dbReference>
<evidence type="ECO:0000256" key="18">
    <source>
        <dbReference type="ARBA" id="ARBA00022989"/>
    </source>
</evidence>
<dbReference type="PANTHER" id="PTHR11575:SF32">
    <property type="entry name" value="APYRASE-LIKE PROTEIN"/>
    <property type="match status" value="1"/>
</dbReference>
<evidence type="ECO:0000259" key="29">
    <source>
        <dbReference type="PROSITE" id="PS50240"/>
    </source>
</evidence>
<comment type="subcellular location">
    <subcellularLocation>
        <location evidence="3">Membrane</location>
        <topology evidence="3">Multi-pass membrane protein</topology>
    </subcellularLocation>
    <subcellularLocation>
        <location evidence="4">Secreted</location>
        <location evidence="4">Extracellular space</location>
    </subcellularLocation>
</comment>
<dbReference type="GO" id="GO:0004252">
    <property type="term" value="F:serine-type endopeptidase activity"/>
    <property type="evidence" value="ECO:0007669"/>
    <property type="project" value="InterPro"/>
</dbReference>
<dbReference type="InterPro" id="IPR006146">
    <property type="entry name" value="5'-Nucleotdase_CS"/>
</dbReference>
<dbReference type="PROSITE" id="PS50240">
    <property type="entry name" value="TRYPSIN_DOM"/>
    <property type="match status" value="2"/>
</dbReference>
<feature type="transmembrane region" description="Helical" evidence="27">
    <location>
        <begin position="280"/>
        <end position="304"/>
    </location>
</feature>
<evidence type="ECO:0000256" key="11">
    <source>
        <dbReference type="ARBA" id="ARBA00022670"/>
    </source>
</evidence>
<dbReference type="VEuPathDB" id="VectorBase:AQUA017898"/>
<dbReference type="GO" id="GO:0090729">
    <property type="term" value="F:toxin activity"/>
    <property type="evidence" value="ECO:0007669"/>
    <property type="project" value="UniProtKB-KW"/>
</dbReference>
<dbReference type="CDD" id="cd07409">
    <property type="entry name" value="MPP_CD73_N"/>
    <property type="match status" value="2"/>
</dbReference>
<feature type="region of interest" description="Disordered" evidence="26">
    <location>
        <begin position="1"/>
        <end position="83"/>
    </location>
</feature>
<dbReference type="PROSITE" id="PS00134">
    <property type="entry name" value="TRYPSIN_HIS"/>
    <property type="match status" value="1"/>
</dbReference>
<dbReference type="InterPro" id="IPR036869">
    <property type="entry name" value="J_dom_sf"/>
</dbReference>
<dbReference type="Pfam" id="PF00089">
    <property type="entry name" value="Trypsin"/>
    <property type="match status" value="2"/>
</dbReference>
<dbReference type="Gene3D" id="3.90.780.10">
    <property type="entry name" value="5'-Nucleotidase, C-terminal domain"/>
    <property type="match status" value="2"/>
</dbReference>
<dbReference type="GO" id="GO:0005886">
    <property type="term" value="C:plasma membrane"/>
    <property type="evidence" value="ECO:0007669"/>
    <property type="project" value="TreeGrafter"/>
</dbReference>
<dbReference type="SMART" id="SM00020">
    <property type="entry name" value="Tryp_SPc"/>
    <property type="match status" value="2"/>
</dbReference>
<dbReference type="PRINTS" id="PR01607">
    <property type="entry name" value="APYRASEFAMLY"/>
</dbReference>
<dbReference type="SUPFAM" id="SSF50494">
    <property type="entry name" value="Trypsin-like serine proteases"/>
    <property type="match status" value="2"/>
</dbReference>
<evidence type="ECO:0000256" key="26">
    <source>
        <dbReference type="SAM" id="MobiDB-lite"/>
    </source>
</evidence>
<dbReference type="PRINTS" id="PR00625">
    <property type="entry name" value="JDOMAIN"/>
</dbReference>
<dbReference type="InterPro" id="IPR009003">
    <property type="entry name" value="Peptidase_S1_PA"/>
</dbReference>
<evidence type="ECO:0000259" key="28">
    <source>
        <dbReference type="PROSITE" id="PS50076"/>
    </source>
</evidence>
<evidence type="ECO:0000256" key="27">
    <source>
        <dbReference type="SAM" id="Phobius"/>
    </source>
</evidence>
<dbReference type="STRING" id="34691.A0A182WX10"/>
<dbReference type="InterPro" id="IPR043504">
    <property type="entry name" value="Peptidase_S1_PA_chymotrypsin"/>
</dbReference>
<evidence type="ECO:0000256" key="15">
    <source>
        <dbReference type="ARBA" id="ARBA00022741"/>
    </source>
</evidence>
<feature type="transmembrane region" description="Helical" evidence="27">
    <location>
        <begin position="202"/>
        <end position="219"/>
    </location>
</feature>
<dbReference type="InterPro" id="IPR029052">
    <property type="entry name" value="Metallo-depent_PP-like"/>
</dbReference>
<organism evidence="30 31">
    <name type="scientific">Anopheles quadriannulatus</name>
    <name type="common">Mosquito</name>
    <dbReference type="NCBI Taxonomy" id="34691"/>
    <lineage>
        <taxon>Eukaryota</taxon>
        <taxon>Metazoa</taxon>
        <taxon>Ecdysozoa</taxon>
        <taxon>Arthropoda</taxon>
        <taxon>Hexapoda</taxon>
        <taxon>Insecta</taxon>
        <taxon>Pterygota</taxon>
        <taxon>Neoptera</taxon>
        <taxon>Endopterygota</taxon>
        <taxon>Diptera</taxon>
        <taxon>Nematocera</taxon>
        <taxon>Culicoidea</taxon>
        <taxon>Culicidae</taxon>
        <taxon>Anophelinae</taxon>
        <taxon>Anopheles</taxon>
    </lineage>
</organism>
<dbReference type="InterPro" id="IPR001254">
    <property type="entry name" value="Trypsin_dom"/>
</dbReference>
<dbReference type="GO" id="GO:0004050">
    <property type="term" value="F:apyrase activity"/>
    <property type="evidence" value="ECO:0007669"/>
    <property type="project" value="UniProtKB-EC"/>
</dbReference>
<evidence type="ECO:0000256" key="19">
    <source>
        <dbReference type="ARBA" id="ARBA00023136"/>
    </source>
</evidence>
<dbReference type="GO" id="GO:0005576">
    <property type="term" value="C:extracellular region"/>
    <property type="evidence" value="ECO:0007669"/>
    <property type="project" value="UniProtKB-SubCell"/>
</dbReference>
<dbReference type="GO" id="GO:0006196">
    <property type="term" value="P:AMP catabolic process"/>
    <property type="evidence" value="ECO:0007669"/>
    <property type="project" value="TreeGrafter"/>
</dbReference>